<keyword evidence="3" id="KW-0812">Transmembrane</keyword>
<name>A0ABM7PDR2_9BACT</name>
<feature type="transmembrane region" description="Helical" evidence="3">
    <location>
        <begin position="927"/>
        <end position="950"/>
    </location>
</feature>
<feature type="domain" description="Solute-binding protein family 3/N-terminal" evidence="5">
    <location>
        <begin position="50"/>
        <end position="273"/>
    </location>
</feature>
<dbReference type="RefSeq" id="WP_236891550.1">
    <property type="nucleotide sequence ID" value="NZ_AP024488.1"/>
</dbReference>
<evidence type="ECO:0000256" key="1">
    <source>
        <dbReference type="ARBA" id="ARBA00022729"/>
    </source>
</evidence>
<dbReference type="SMART" id="SM00062">
    <property type="entry name" value="PBPb"/>
    <property type="match status" value="2"/>
</dbReference>
<evidence type="ECO:0000256" key="2">
    <source>
        <dbReference type="SAM" id="Coils"/>
    </source>
</evidence>
<dbReference type="Proteomes" id="UP001320148">
    <property type="component" value="Chromosome"/>
</dbReference>
<evidence type="ECO:0000256" key="3">
    <source>
        <dbReference type="SAM" id="Phobius"/>
    </source>
</evidence>
<dbReference type="CDD" id="cd01007">
    <property type="entry name" value="PBP2_BvgS_HisK_like"/>
    <property type="match status" value="2"/>
</dbReference>
<feature type="transmembrane region" description="Helical" evidence="3">
    <location>
        <begin position="574"/>
        <end position="594"/>
    </location>
</feature>
<sequence>MSIRHTCVLFFLLVSGGAFPQTPLHASETVASLSVSLTDDESAWIKSHPVIRVSNEPGYAPFDFTEKGKPAGLSIDYLNMVARRAGLRLEYVQDTWGNLLEMGKQKKIDLLHTMFYAPEREAYFLFTEPYKSLINGIYVREGVTGVRSIDDLANKRVILTKGDTIGELLTRLVPDAEYVFVDTYDAIVKAIALGQGDATVMDTAVANYLIRKFTLTNILPAGEAKFATGQRDPRYYIAVRKDWPMLHAILQKSMNTITRDDMARLEFRWFGLSSPPENVGIRLTEKERAFLDTHPRIRVHNEKDWSPFNYHEYGSPRGLSIDYMNLVANRLGVLVTYVTGPSWDEFLGMIKGKELDVMLNIVKTDDRAAYIRFTEPYARAPNVIVSADSHPYESMAELEGRVVAFPKGFFYEEVLTSSFPQIRRLPLPDTLACLKAVSLGKADAVLSEGVVINSLIHRNMLTGLRITGEARMGHPDFANLRLGIREDWPLLHSAVMKAMADISPQEMRRIREKWLQSHKAAELPEPSVSVVYKPLVAYGAGAFALMALVAWGWGRRVKKESAPVQFGSPVFRGLLLAGLSVFVITVGFIGWVTLEDNKKQHLQGVERDLKGVLSIFEDRLDLWLSEKVSFLRQMGRDPMLAAMTRALFVESSGKDDLLAADVLSDELRDMRSYFEAQKTSFHHIDFFIINSNHTVIGAMRDADIGTRHLISRQGPELLERALRGEVFFVPPMAPAPRPGLSGLPYTPETSLAMFFVGPIRDMDGRILAVMALRVTPWNEFEEATRLLDELKTGETYAFDREGRMLSPSRFEDQLRSIGLLEQDRGSALNIEIRDPGVNLTKGERPHQDRLRQPLVQMVIRAVQLRTEMKLAGSLQGHSETEVDISGYRDYRGVPVLGAWLWNMDLDFGLVAEVDVEEAMSTYHQSRLMIAGVLGGTLIFALSAVLLVLLLGERSCKALICARDSLEEEVAELKTEANDLLKQAGLSEKYHTE</sequence>
<keyword evidence="7" id="KW-1185">Reference proteome</keyword>
<evidence type="ECO:0000313" key="7">
    <source>
        <dbReference type="Proteomes" id="UP001320148"/>
    </source>
</evidence>
<feature type="domain" description="Solute-binding protein family 3/N-terminal" evidence="5">
    <location>
        <begin position="296"/>
        <end position="518"/>
    </location>
</feature>
<feature type="signal peptide" evidence="4">
    <location>
        <begin position="1"/>
        <end position="20"/>
    </location>
</feature>
<reference evidence="6 7" key="1">
    <citation type="submission" date="2021-02" db="EMBL/GenBank/DDBJ databases">
        <title>Complete genome of Desulfoluna sp. strain ASN36.</title>
        <authorList>
            <person name="Takahashi A."/>
            <person name="Kojima H."/>
            <person name="Fukui M."/>
        </authorList>
    </citation>
    <scope>NUCLEOTIDE SEQUENCE [LARGE SCALE GENOMIC DNA]</scope>
    <source>
        <strain evidence="6 7">ASN36</strain>
    </source>
</reference>
<feature type="chain" id="PRO_5045903973" description="Solute-binding protein family 3/N-terminal domain-containing protein" evidence="4">
    <location>
        <begin position="21"/>
        <end position="992"/>
    </location>
</feature>
<dbReference type="InterPro" id="IPR001638">
    <property type="entry name" value="Solute-binding_3/MltF_N"/>
</dbReference>
<feature type="coiled-coil region" evidence="2">
    <location>
        <begin position="955"/>
        <end position="982"/>
    </location>
</feature>
<accession>A0ABM7PDR2</accession>
<keyword evidence="3" id="KW-1133">Transmembrane helix</keyword>
<organism evidence="6 7">
    <name type="scientific">Desulfoluna limicola</name>
    <dbReference type="NCBI Taxonomy" id="2810562"/>
    <lineage>
        <taxon>Bacteria</taxon>
        <taxon>Pseudomonadati</taxon>
        <taxon>Thermodesulfobacteriota</taxon>
        <taxon>Desulfobacteria</taxon>
        <taxon>Desulfobacterales</taxon>
        <taxon>Desulfolunaceae</taxon>
        <taxon>Desulfoluna</taxon>
    </lineage>
</organism>
<dbReference type="PANTHER" id="PTHR35936">
    <property type="entry name" value="MEMBRANE-BOUND LYTIC MUREIN TRANSGLYCOSYLASE F"/>
    <property type="match status" value="1"/>
</dbReference>
<dbReference type="SUPFAM" id="SSF53850">
    <property type="entry name" value="Periplasmic binding protein-like II"/>
    <property type="match status" value="2"/>
</dbReference>
<feature type="transmembrane region" description="Helical" evidence="3">
    <location>
        <begin position="535"/>
        <end position="553"/>
    </location>
</feature>
<protein>
    <recommendedName>
        <fullName evidence="5">Solute-binding protein family 3/N-terminal domain-containing protein</fullName>
    </recommendedName>
</protein>
<dbReference type="Pfam" id="PF00497">
    <property type="entry name" value="SBP_bac_3"/>
    <property type="match status" value="2"/>
</dbReference>
<dbReference type="Gene3D" id="3.40.190.10">
    <property type="entry name" value="Periplasmic binding protein-like II"/>
    <property type="match status" value="4"/>
</dbReference>
<keyword evidence="3" id="KW-0472">Membrane</keyword>
<proteinExistence type="predicted"/>
<evidence type="ECO:0000313" key="6">
    <source>
        <dbReference type="EMBL" id="BCS95289.1"/>
    </source>
</evidence>
<dbReference type="EMBL" id="AP024488">
    <property type="protein sequence ID" value="BCS95289.1"/>
    <property type="molecule type" value="Genomic_DNA"/>
</dbReference>
<keyword evidence="2" id="KW-0175">Coiled coil</keyword>
<evidence type="ECO:0000259" key="5">
    <source>
        <dbReference type="SMART" id="SM00062"/>
    </source>
</evidence>
<keyword evidence="1 4" id="KW-0732">Signal</keyword>
<evidence type="ECO:0000256" key="4">
    <source>
        <dbReference type="SAM" id="SignalP"/>
    </source>
</evidence>
<gene>
    <name evidence="6" type="ORF">DSLASN_09210</name>
</gene>